<dbReference type="AlphaFoldDB" id="A0A7C9AS58"/>
<proteinExistence type="predicted"/>
<reference evidence="1" key="2">
    <citation type="submission" date="2020-07" db="EMBL/GenBank/DDBJ databases">
        <authorList>
            <person name="Vera ALvarez R."/>
            <person name="Arias-Moreno D.M."/>
            <person name="Jimenez-Jacinto V."/>
            <person name="Jimenez-Bremont J.F."/>
            <person name="Swaminathan K."/>
            <person name="Moose S.P."/>
            <person name="Guerrero-Gonzalez M.L."/>
            <person name="Marino-Ramirez L."/>
            <person name="Landsman D."/>
            <person name="Rodriguez-Kessler M."/>
            <person name="Delgado-Sanchez P."/>
        </authorList>
    </citation>
    <scope>NUCLEOTIDE SEQUENCE</scope>
    <source>
        <tissue evidence="1">Cladode</tissue>
    </source>
</reference>
<accession>A0A7C9AS58</accession>
<dbReference type="EMBL" id="GISG01267416">
    <property type="protein sequence ID" value="MBA4675498.1"/>
    <property type="molecule type" value="Transcribed_RNA"/>
</dbReference>
<protein>
    <submittedName>
        <fullName evidence="1">Uncharacterized protein</fullName>
    </submittedName>
</protein>
<sequence>MIPVLHLKNRSPVVIITTSKLPLFRWVKDSLGLIIKKSKLTDFRCSQINTAGNDSALRRNRNRRRNRDNSKEKSSWNFFLVSVDEDDLDEGESIHRKITR</sequence>
<name>A0A7C9AS58_OPUST</name>
<organism evidence="1">
    <name type="scientific">Opuntia streptacantha</name>
    <name type="common">Prickly pear cactus</name>
    <name type="synonym">Opuntia cardona</name>
    <dbReference type="NCBI Taxonomy" id="393608"/>
    <lineage>
        <taxon>Eukaryota</taxon>
        <taxon>Viridiplantae</taxon>
        <taxon>Streptophyta</taxon>
        <taxon>Embryophyta</taxon>
        <taxon>Tracheophyta</taxon>
        <taxon>Spermatophyta</taxon>
        <taxon>Magnoliopsida</taxon>
        <taxon>eudicotyledons</taxon>
        <taxon>Gunneridae</taxon>
        <taxon>Pentapetalae</taxon>
        <taxon>Caryophyllales</taxon>
        <taxon>Cactineae</taxon>
        <taxon>Cactaceae</taxon>
        <taxon>Opuntioideae</taxon>
        <taxon>Opuntia</taxon>
    </lineage>
</organism>
<reference evidence="1" key="1">
    <citation type="journal article" date="2013" name="J. Plant Res.">
        <title>Effect of fungi and light on seed germination of three Opuntia species from semiarid lands of central Mexico.</title>
        <authorList>
            <person name="Delgado-Sanchez P."/>
            <person name="Jimenez-Bremont J.F."/>
            <person name="Guerrero-Gonzalez Mde L."/>
            <person name="Flores J."/>
        </authorList>
    </citation>
    <scope>NUCLEOTIDE SEQUENCE</scope>
    <source>
        <tissue evidence="1">Cladode</tissue>
    </source>
</reference>
<evidence type="ECO:0000313" key="1">
    <source>
        <dbReference type="EMBL" id="MBA4675498.1"/>
    </source>
</evidence>